<accession>A0ABX7MXZ3</accession>
<feature type="region of interest" description="Disordered" evidence="1">
    <location>
        <begin position="103"/>
        <end position="133"/>
    </location>
</feature>
<gene>
    <name evidence="2" type="ORF">JY572_23140</name>
</gene>
<feature type="compositionally biased region" description="Polar residues" evidence="1">
    <location>
        <begin position="103"/>
        <end position="123"/>
    </location>
</feature>
<evidence type="ECO:0000256" key="1">
    <source>
        <dbReference type="SAM" id="MobiDB-lite"/>
    </source>
</evidence>
<evidence type="ECO:0008006" key="4">
    <source>
        <dbReference type="Google" id="ProtNLM"/>
    </source>
</evidence>
<name>A0ABX7MXZ3_9BACT</name>
<dbReference type="EMBL" id="CP071091">
    <property type="protein sequence ID" value="QSQ11307.1"/>
    <property type="molecule type" value="Genomic_DNA"/>
</dbReference>
<evidence type="ECO:0000313" key="2">
    <source>
        <dbReference type="EMBL" id="QSQ11307.1"/>
    </source>
</evidence>
<dbReference type="Proteomes" id="UP000663090">
    <property type="component" value="Chromosome"/>
</dbReference>
<reference evidence="2 3" key="1">
    <citation type="submission" date="2021-02" db="EMBL/GenBank/DDBJ databases">
        <title>De Novo genome assembly of isolated myxobacteria.</title>
        <authorList>
            <person name="Stevens D.C."/>
        </authorList>
    </citation>
    <scope>NUCLEOTIDE SEQUENCE [LARGE SCALE GENOMIC DNA]</scope>
    <source>
        <strain evidence="2 3">SCHIC003</strain>
    </source>
</reference>
<proteinExistence type="predicted"/>
<dbReference type="RefSeq" id="WP_206713063.1">
    <property type="nucleotide sequence ID" value="NZ_CP071091.1"/>
</dbReference>
<dbReference type="PROSITE" id="PS51257">
    <property type="entry name" value="PROKAR_LIPOPROTEIN"/>
    <property type="match status" value="1"/>
</dbReference>
<evidence type="ECO:0000313" key="3">
    <source>
        <dbReference type="Proteomes" id="UP000663090"/>
    </source>
</evidence>
<keyword evidence="3" id="KW-1185">Reference proteome</keyword>
<protein>
    <recommendedName>
        <fullName evidence="4">Lipoprotein</fullName>
    </recommendedName>
</protein>
<organism evidence="2 3">
    <name type="scientific">Myxococcus landrumensis</name>
    <dbReference type="NCBI Taxonomy" id="2813577"/>
    <lineage>
        <taxon>Bacteria</taxon>
        <taxon>Pseudomonadati</taxon>
        <taxon>Myxococcota</taxon>
        <taxon>Myxococcia</taxon>
        <taxon>Myxococcales</taxon>
        <taxon>Cystobacterineae</taxon>
        <taxon>Myxococcaceae</taxon>
        <taxon>Myxococcus</taxon>
    </lineage>
</organism>
<sequence>MFQASGRKVLGGVLAATLLLGSGGCSSSRSNAKVDESWMARVPTSDMEDVRQAQVVVNTAEENLTRAKVAHQDSKEELKVAKEREKITNQQQKVAQKALELGNTTDRSQDVTRAQNELQQAEENMTAARAETEWKEKAVTTRESMVKMREREVDVAKAQLNQARYRTLERNGDARAEKLDSGKVNDEVAKARAEATKEQDRVNMNVKLERQAEARWKQADTKARSYGGSGR</sequence>